<dbReference type="Proteomes" id="UP000244727">
    <property type="component" value="Chromosome"/>
</dbReference>
<dbReference type="EMBL" id="CP028858">
    <property type="protein sequence ID" value="AWB26537.1"/>
    <property type="molecule type" value="Genomic_DNA"/>
</dbReference>
<gene>
    <name evidence="2" type="ORF">HARCEL1_01825</name>
</gene>
<dbReference type="Pfam" id="PF23426">
    <property type="entry name" value="DUF7114"/>
    <property type="match status" value="1"/>
</dbReference>
<dbReference type="InterPro" id="IPR055538">
    <property type="entry name" value="DUF7114"/>
</dbReference>
<proteinExistence type="predicted"/>
<keyword evidence="3" id="KW-1185">Reference proteome</keyword>
<evidence type="ECO:0000313" key="3">
    <source>
        <dbReference type="Proteomes" id="UP000244727"/>
    </source>
</evidence>
<accession>A0A2R4WYB9</accession>
<sequence length="221" mass="23185">MDAPGDRVRRAAREAVDDVEPPAFRDRLVEHVTGGSVAAGEVTLAAATAERRRLGEPAPDPTVTVGDRDRSPLDCAVAVQAIYRGLELTRSLAQAPPWTDGRTVEGDEAVLVADVLVARGMHCLARTAAADRAVATIRSFGHDHATDVDRGDYALERDTFELAVEAGVSAVGGRPGPRLRNYAADLVGEGPPSVPETVVDDLVAAARDPPGSEGARSQADH</sequence>
<dbReference type="KEGG" id="harc:HARCEL1_01825"/>
<feature type="region of interest" description="Disordered" evidence="1">
    <location>
        <begin position="50"/>
        <end position="69"/>
    </location>
</feature>
<dbReference type="AlphaFoldDB" id="A0A2R4WYB9"/>
<dbReference type="RefSeq" id="WP_108380906.1">
    <property type="nucleotide sequence ID" value="NZ_CP028858.1"/>
</dbReference>
<evidence type="ECO:0000256" key="1">
    <source>
        <dbReference type="SAM" id="MobiDB-lite"/>
    </source>
</evidence>
<name>A0A2R4WYB9_9EURY</name>
<protein>
    <submittedName>
        <fullName evidence="2">Uncharacterized protein</fullName>
    </submittedName>
</protein>
<dbReference type="GeneID" id="36511206"/>
<organism evidence="2 3">
    <name type="scientific">Halococcoides cellulosivorans</name>
    <dbReference type="NCBI Taxonomy" id="1679096"/>
    <lineage>
        <taxon>Archaea</taxon>
        <taxon>Methanobacteriati</taxon>
        <taxon>Methanobacteriota</taxon>
        <taxon>Stenosarchaea group</taxon>
        <taxon>Halobacteria</taxon>
        <taxon>Halobacteriales</taxon>
        <taxon>Haloarculaceae</taxon>
        <taxon>Halococcoides</taxon>
    </lineage>
</organism>
<evidence type="ECO:0000313" key="2">
    <source>
        <dbReference type="EMBL" id="AWB26537.1"/>
    </source>
</evidence>
<reference evidence="2 3" key="1">
    <citation type="submission" date="2018-04" db="EMBL/GenBank/DDBJ databases">
        <title>Halococcoides cellulosivorans gen. nov., sp. nov., an extremely halophilic cellulose-utilizing haloarchaeon from hypersaline lakes.</title>
        <authorList>
            <person name="Sorokin D.Y."/>
            <person name="Toshchakov S.V."/>
            <person name="Samarov N.I."/>
            <person name="Korzhenkov A."/>
            <person name="Kublanov I.V."/>
        </authorList>
    </citation>
    <scope>NUCLEOTIDE SEQUENCE [LARGE SCALE GENOMIC DNA]</scope>
    <source>
        <strain evidence="2 3">HArcel1</strain>
    </source>
</reference>